<keyword evidence="3" id="KW-0378">Hydrolase</keyword>
<dbReference type="InterPro" id="IPR015020">
    <property type="entry name" value="Rv2525c-like_Glyco_Hydro-like"/>
</dbReference>
<gene>
    <name evidence="3" type="ORF">SJI18_23550</name>
</gene>
<proteinExistence type="predicted"/>
<dbReference type="InterPro" id="IPR036365">
    <property type="entry name" value="PGBD-like_sf"/>
</dbReference>
<organism evidence="3 4">
    <name type="scientific">Clostridium frigoriphilum</name>
    <dbReference type="NCBI Taxonomy" id="443253"/>
    <lineage>
        <taxon>Bacteria</taxon>
        <taxon>Bacillati</taxon>
        <taxon>Bacillota</taxon>
        <taxon>Clostridia</taxon>
        <taxon>Eubacteriales</taxon>
        <taxon>Clostridiaceae</taxon>
        <taxon>Clostridium</taxon>
    </lineage>
</organism>
<name>A0ABU7UV21_9CLOT</name>
<dbReference type="Gene3D" id="3.20.20.80">
    <property type="entry name" value="Glycosidases"/>
    <property type="match status" value="1"/>
</dbReference>
<dbReference type="GO" id="GO:0016787">
    <property type="term" value="F:hydrolase activity"/>
    <property type="evidence" value="ECO:0007669"/>
    <property type="project" value="UniProtKB-KW"/>
</dbReference>
<dbReference type="SUPFAM" id="SSF47090">
    <property type="entry name" value="PGBD-like"/>
    <property type="match status" value="1"/>
</dbReference>
<reference evidence="3 4" key="1">
    <citation type="submission" date="2023-11" db="EMBL/GenBank/DDBJ databases">
        <title>Draft genome sequence of a psychrophilic Clostridium strain from permafrost water brine.</title>
        <authorList>
            <person name="Shcherbakova V.A."/>
            <person name="Trubitsyn V.E."/>
            <person name="Zakharyuk A.G."/>
        </authorList>
    </citation>
    <scope>NUCLEOTIDE SEQUENCE [LARGE SCALE GENOMIC DNA]</scope>
    <source>
        <strain evidence="3 4">14F</strain>
    </source>
</reference>
<dbReference type="CDD" id="cd06418">
    <property type="entry name" value="GH25_BacA-like"/>
    <property type="match status" value="1"/>
</dbReference>
<dbReference type="RefSeq" id="WP_253201882.1">
    <property type="nucleotide sequence ID" value="NZ_JAZHFS010000046.1"/>
</dbReference>
<accession>A0ABU7UV21</accession>
<dbReference type="Proteomes" id="UP001498469">
    <property type="component" value="Unassembled WGS sequence"/>
</dbReference>
<protein>
    <submittedName>
        <fullName evidence="3">Glycoside hydrolase domain-containing protein</fullName>
    </submittedName>
</protein>
<evidence type="ECO:0000259" key="1">
    <source>
        <dbReference type="Pfam" id="PF01471"/>
    </source>
</evidence>
<feature type="domain" description="Peptidoglycan binding-like" evidence="1">
    <location>
        <begin position="100"/>
        <end position="152"/>
    </location>
</feature>
<dbReference type="Pfam" id="PF08924">
    <property type="entry name" value="Rv2525c_GlyHyd-like"/>
    <property type="match status" value="1"/>
</dbReference>
<dbReference type="Pfam" id="PF01471">
    <property type="entry name" value="PG_binding_1"/>
    <property type="match status" value="1"/>
</dbReference>
<sequence>MKSLLAMDAFTLLNYGCYTGVAKIREIQQRFNHDYISNQYFNDNIGLIPCDGIYGRSTNKALLYALQIEEKIDVPNGVFGPSTKSKCPILSVGSTQTKFIYLLQYALYCNGYDSNGFNGQYGDDVKIAVTNFQTFSCLTADGVAGMQTWASLLVSTGDTSRKGTACDCSTTITDKKAQTLKNNGYKLVGRYLTGRYKMTSNELNTIFAAGLNVFPIFETGGTQLSYFNRIQGNKDAKTAIALASGFGFDSETIIYFCVDFDALDGDINGTISPYFSEIFEVFRRTNTTYKIGIYAPRNVCSSMQNAGYSCSSFVCDMSSGFSGNLGYPLPKDWAIDQISTITIGSGDGAIEIDNNISSGIDKGVSKINLSNTAAGIPDPYVPAIPDPDKPHIPLTNGFEYIVLSGKEDDKDRYKYNFIETALRKLHEYILDRDKMPVGSKRLIDTITWIIDLKMYSEKDIVNFESISAIYDFINIIFVRTKKELLNYLNTATINGTGKRTQAIKEFTLFGHGYKGFLQFGDDYTIDIIDINGIHSNVFYMCNSVFYSCNTGTNGEKSFAYAWQHHLGGKVKACVNKTDYEKICSADEFEKVQAKIERLTTGYVQKGSYRYPVPSKTAKAYWVYF</sequence>
<dbReference type="InterPro" id="IPR017853">
    <property type="entry name" value="GH"/>
</dbReference>
<feature type="domain" description="Rv2525c-like glycoside hydrolase-like" evidence="2">
    <location>
        <begin position="178"/>
        <end position="356"/>
    </location>
</feature>
<dbReference type="SUPFAM" id="SSF51445">
    <property type="entry name" value="(Trans)glycosidases"/>
    <property type="match status" value="1"/>
</dbReference>
<keyword evidence="4" id="KW-1185">Reference proteome</keyword>
<evidence type="ECO:0000259" key="2">
    <source>
        <dbReference type="Pfam" id="PF08924"/>
    </source>
</evidence>
<dbReference type="Gene3D" id="1.10.101.10">
    <property type="entry name" value="PGBD-like superfamily/PGBD"/>
    <property type="match status" value="1"/>
</dbReference>
<evidence type="ECO:0000313" key="3">
    <source>
        <dbReference type="EMBL" id="MEF2115258.1"/>
    </source>
</evidence>
<evidence type="ECO:0000313" key="4">
    <source>
        <dbReference type="Proteomes" id="UP001498469"/>
    </source>
</evidence>
<dbReference type="InterPro" id="IPR036366">
    <property type="entry name" value="PGBDSf"/>
</dbReference>
<dbReference type="InterPro" id="IPR002477">
    <property type="entry name" value="Peptidoglycan-bd-like"/>
</dbReference>
<dbReference type="EMBL" id="JAZHFS010000046">
    <property type="protein sequence ID" value="MEF2115258.1"/>
    <property type="molecule type" value="Genomic_DNA"/>
</dbReference>
<comment type="caution">
    <text evidence="3">The sequence shown here is derived from an EMBL/GenBank/DDBJ whole genome shotgun (WGS) entry which is preliminary data.</text>
</comment>